<protein>
    <submittedName>
        <fullName evidence="3">Protein CHUP1, chloroplastic isoform X1</fullName>
    </submittedName>
</protein>
<gene>
    <name evidence="3" type="ORF">Tci_011135</name>
</gene>
<comment type="caution">
    <text evidence="3">The sequence shown here is derived from an EMBL/GenBank/DDBJ whole genome shotgun (WGS) entry which is preliminary data.</text>
</comment>
<dbReference type="EMBL" id="BKCJ010001139">
    <property type="protein sequence ID" value="GEU39157.1"/>
    <property type="molecule type" value="Genomic_DNA"/>
</dbReference>
<feature type="compositionally biased region" description="Polar residues" evidence="1">
    <location>
        <begin position="37"/>
        <end position="54"/>
    </location>
</feature>
<keyword evidence="2" id="KW-0472">Membrane</keyword>
<feature type="region of interest" description="Disordered" evidence="1">
    <location>
        <begin position="34"/>
        <end position="62"/>
    </location>
</feature>
<keyword evidence="2" id="KW-1133">Transmembrane helix</keyword>
<name>A0A6L2JRH0_TANCI</name>
<organism evidence="3">
    <name type="scientific">Tanacetum cinerariifolium</name>
    <name type="common">Dalmatian daisy</name>
    <name type="synonym">Chrysanthemum cinerariifolium</name>
    <dbReference type="NCBI Taxonomy" id="118510"/>
    <lineage>
        <taxon>Eukaryota</taxon>
        <taxon>Viridiplantae</taxon>
        <taxon>Streptophyta</taxon>
        <taxon>Embryophyta</taxon>
        <taxon>Tracheophyta</taxon>
        <taxon>Spermatophyta</taxon>
        <taxon>Magnoliopsida</taxon>
        <taxon>eudicotyledons</taxon>
        <taxon>Gunneridae</taxon>
        <taxon>Pentapetalae</taxon>
        <taxon>asterids</taxon>
        <taxon>campanulids</taxon>
        <taxon>Asterales</taxon>
        <taxon>Asteraceae</taxon>
        <taxon>Asteroideae</taxon>
        <taxon>Anthemideae</taxon>
        <taxon>Anthemidinae</taxon>
        <taxon>Tanacetum</taxon>
    </lineage>
</organism>
<feature type="transmembrane region" description="Helical" evidence="2">
    <location>
        <begin position="12"/>
        <end position="28"/>
    </location>
</feature>
<evidence type="ECO:0000256" key="2">
    <source>
        <dbReference type="SAM" id="Phobius"/>
    </source>
</evidence>
<reference evidence="3" key="1">
    <citation type="journal article" date="2019" name="Sci. Rep.">
        <title>Draft genome of Tanacetum cinerariifolium, the natural source of mosquito coil.</title>
        <authorList>
            <person name="Yamashiro T."/>
            <person name="Shiraishi A."/>
            <person name="Satake H."/>
            <person name="Nakayama K."/>
        </authorList>
    </citation>
    <scope>NUCLEOTIDE SEQUENCE</scope>
</reference>
<sequence>MGKGKKDINLKIGLALVFSIGGMLFSFIRNKTLKSPFGSSKGSDCSNEGISSRGSKSELRDASSKTYVFDPLASDKNSAIFLSTCIISDV</sequence>
<keyword evidence="2" id="KW-0812">Transmembrane</keyword>
<proteinExistence type="predicted"/>
<accession>A0A6L2JRH0</accession>
<evidence type="ECO:0000256" key="1">
    <source>
        <dbReference type="SAM" id="MobiDB-lite"/>
    </source>
</evidence>
<evidence type="ECO:0000313" key="3">
    <source>
        <dbReference type="EMBL" id="GEU39157.1"/>
    </source>
</evidence>
<dbReference type="AlphaFoldDB" id="A0A6L2JRH0"/>